<gene>
    <name evidence="1" type="ORF">NCTC12993_03198</name>
</gene>
<proteinExistence type="predicted"/>
<dbReference type="AlphaFoldDB" id="A0A485ARU2"/>
<reference evidence="1 2" key="1">
    <citation type="submission" date="2019-03" db="EMBL/GenBank/DDBJ databases">
        <authorList>
            <consortium name="Pathogen Informatics"/>
        </authorList>
    </citation>
    <scope>NUCLEOTIDE SEQUENCE [LARGE SCALE GENOMIC DNA]</scope>
    <source>
        <strain evidence="1 2">NCTC12993</strain>
    </source>
</reference>
<protein>
    <submittedName>
        <fullName evidence="1">Uncharacterized protein</fullName>
    </submittedName>
</protein>
<dbReference type="Proteomes" id="UP000401081">
    <property type="component" value="Unassembled WGS sequence"/>
</dbReference>
<dbReference type="EMBL" id="CAADJD010000018">
    <property type="protein sequence ID" value="VFS64327.1"/>
    <property type="molecule type" value="Genomic_DNA"/>
</dbReference>
<evidence type="ECO:0000313" key="1">
    <source>
        <dbReference type="EMBL" id="VFS64327.1"/>
    </source>
</evidence>
<sequence>MADTIVIEKLTVDLPPVVPPKKAIGMNTADSTMAIPTSAP</sequence>
<accession>A0A485ARU2</accession>
<evidence type="ECO:0000313" key="2">
    <source>
        <dbReference type="Proteomes" id="UP000401081"/>
    </source>
</evidence>
<name>A0A485ARU2_KLUCR</name>
<organism evidence="1 2">
    <name type="scientific">Kluyvera cryocrescens</name>
    <name type="common">Kluyvera citrophila</name>
    <dbReference type="NCBI Taxonomy" id="580"/>
    <lineage>
        <taxon>Bacteria</taxon>
        <taxon>Pseudomonadati</taxon>
        <taxon>Pseudomonadota</taxon>
        <taxon>Gammaproteobacteria</taxon>
        <taxon>Enterobacterales</taxon>
        <taxon>Enterobacteriaceae</taxon>
        <taxon>Kluyvera</taxon>
    </lineage>
</organism>
<keyword evidence="2" id="KW-1185">Reference proteome</keyword>